<sequence>MQIFSSDLLTLLNFKLSSFCSFAFCLTFALQIFALFFASATNPLCLLSSLLSSSTPLLLY</sequence>
<dbReference type="EMBL" id="AJ748322">
    <property type="protein sequence ID" value="CAG38194.1"/>
    <property type="molecule type" value="Genomic_DNA"/>
</dbReference>
<geneLocation type="plasmid" evidence="2">
    <name>pARN3</name>
</geneLocation>
<evidence type="ECO:0000313" key="2">
    <source>
        <dbReference type="EMBL" id="CAG38194.1"/>
    </source>
</evidence>
<evidence type="ECO:0000256" key="1">
    <source>
        <dbReference type="SAM" id="Phobius"/>
    </source>
</evidence>
<keyword evidence="1" id="KW-0812">Transmembrane</keyword>
<dbReference type="AlphaFoldDB" id="Q5W2V2"/>
<keyword evidence="1" id="KW-0472">Membrane</keyword>
<name>Q5W2V2_SACIS</name>
<keyword evidence="2" id="KW-0614">Plasmid</keyword>
<proteinExistence type="predicted"/>
<protein>
    <submittedName>
        <fullName evidence="2">Uncharacterized protein</fullName>
    </submittedName>
</protein>
<keyword evidence="1" id="KW-1133">Transmembrane helix</keyword>
<accession>Q5W2V2</accession>
<reference evidence="2" key="1">
    <citation type="journal article" date="2004" name="Archaea">
        <title>Genomic comparison of archaeal conjugative plasmids from Sulfolobus.</title>
        <authorList>
            <person name="Greve B."/>
            <person name="Jensen S."/>
            <person name="Bruegger K."/>
            <person name="Zillig W."/>
            <person name="Garrett R.A."/>
        </authorList>
    </citation>
    <scope>NUCLEOTIDE SEQUENCE [LARGE SCALE GENOMIC DNA]</scope>
    <source>
        <plasmid evidence="2">pARN3</plasmid>
    </source>
</reference>
<organism evidence="2">
    <name type="scientific">Saccharolobus islandicus</name>
    <name type="common">Sulfolobus islandicus</name>
    <dbReference type="NCBI Taxonomy" id="43080"/>
    <lineage>
        <taxon>Archaea</taxon>
        <taxon>Thermoproteota</taxon>
        <taxon>Thermoprotei</taxon>
        <taxon>Sulfolobales</taxon>
        <taxon>Sulfolobaceae</taxon>
        <taxon>Saccharolobus</taxon>
    </lineage>
</organism>
<feature type="transmembrane region" description="Helical" evidence="1">
    <location>
        <begin position="16"/>
        <end position="38"/>
    </location>
</feature>